<feature type="compositionally biased region" description="Low complexity" evidence="1">
    <location>
        <begin position="19"/>
        <end position="29"/>
    </location>
</feature>
<dbReference type="Proteomes" id="UP000688137">
    <property type="component" value="Unassembled WGS sequence"/>
</dbReference>
<comment type="caution">
    <text evidence="2">The sequence shown here is derived from an EMBL/GenBank/DDBJ whole genome shotgun (WGS) entry which is preliminary data.</text>
</comment>
<keyword evidence="3" id="KW-1185">Reference proteome</keyword>
<evidence type="ECO:0000256" key="1">
    <source>
        <dbReference type="SAM" id="MobiDB-lite"/>
    </source>
</evidence>
<dbReference type="OMA" id="CNYINDL"/>
<evidence type="ECO:0000313" key="3">
    <source>
        <dbReference type="Proteomes" id="UP000688137"/>
    </source>
</evidence>
<accession>A0A8S1MBJ9</accession>
<protein>
    <submittedName>
        <fullName evidence="2">Uncharacterized protein</fullName>
    </submittedName>
</protein>
<feature type="compositionally biased region" description="Polar residues" evidence="1">
    <location>
        <begin position="37"/>
        <end position="62"/>
    </location>
</feature>
<organism evidence="2 3">
    <name type="scientific">Paramecium primaurelia</name>
    <dbReference type="NCBI Taxonomy" id="5886"/>
    <lineage>
        <taxon>Eukaryota</taxon>
        <taxon>Sar</taxon>
        <taxon>Alveolata</taxon>
        <taxon>Ciliophora</taxon>
        <taxon>Intramacronucleata</taxon>
        <taxon>Oligohymenophorea</taxon>
        <taxon>Peniculida</taxon>
        <taxon>Parameciidae</taxon>
        <taxon>Paramecium</taxon>
    </lineage>
</organism>
<proteinExistence type="predicted"/>
<reference evidence="2" key="1">
    <citation type="submission" date="2021-01" db="EMBL/GenBank/DDBJ databases">
        <authorList>
            <consortium name="Genoscope - CEA"/>
            <person name="William W."/>
        </authorList>
    </citation>
    <scope>NUCLEOTIDE SEQUENCE</scope>
</reference>
<sequence>MDMFFELNKFRNSIKQEVQSRPRSQMRQSQLKRKMSSIRNSVHGSLHGSGNNSLHNSAQRQSNNTIGQVLPFHKIKEIQQTLLECNYINDLSVYYVEELVRFASLVMEKVVKVRGHK</sequence>
<dbReference type="AlphaFoldDB" id="A0A8S1MBJ9"/>
<feature type="region of interest" description="Disordered" evidence="1">
    <location>
        <begin position="16"/>
        <end position="62"/>
    </location>
</feature>
<name>A0A8S1MBJ9_PARPR</name>
<evidence type="ECO:0000313" key="2">
    <source>
        <dbReference type="EMBL" id="CAD8075115.1"/>
    </source>
</evidence>
<gene>
    <name evidence="2" type="ORF">PPRIM_AZ9-3.1.T0540041</name>
</gene>
<dbReference type="EMBL" id="CAJJDM010000054">
    <property type="protein sequence ID" value="CAD8075115.1"/>
    <property type="molecule type" value="Genomic_DNA"/>
</dbReference>